<dbReference type="SMART" id="SM00966">
    <property type="entry name" value="SpoVT_AbrB"/>
    <property type="match status" value="1"/>
</dbReference>
<dbReference type="EMBL" id="JAZHYN010000008">
    <property type="protein sequence ID" value="MEF3365757.1"/>
    <property type="molecule type" value="Genomic_DNA"/>
</dbReference>
<accession>A0ABU7XFH8</accession>
<dbReference type="SUPFAM" id="SSF89447">
    <property type="entry name" value="AbrB/MazE/MraZ-like"/>
    <property type="match status" value="1"/>
</dbReference>
<dbReference type="Gene3D" id="2.10.260.10">
    <property type="match status" value="1"/>
</dbReference>
<reference evidence="2 3" key="1">
    <citation type="submission" date="2024-02" db="EMBL/GenBank/DDBJ databases">
        <authorList>
            <person name="Grouzdev D."/>
        </authorList>
    </citation>
    <scope>NUCLEOTIDE SEQUENCE [LARGE SCALE GENOMIC DNA]</scope>
    <source>
        <strain evidence="2 3">9N</strain>
    </source>
</reference>
<dbReference type="InterPro" id="IPR007159">
    <property type="entry name" value="SpoVT-AbrB_dom"/>
</dbReference>
<sequence>MASAKQKPVYSKVSVKSQTVLPREVRERLKIKPGDRLRYVFDEGGVRIERGSSAEGEDPFATFSEWSSEIDDAAYGDL</sequence>
<dbReference type="GO" id="GO:0003677">
    <property type="term" value="F:DNA binding"/>
    <property type="evidence" value="ECO:0007669"/>
    <property type="project" value="UniProtKB-KW"/>
</dbReference>
<gene>
    <name evidence="2" type="ORF">V3H18_04330</name>
</gene>
<dbReference type="RefSeq" id="WP_332080686.1">
    <property type="nucleotide sequence ID" value="NZ_JAZHYN010000008.1"/>
</dbReference>
<dbReference type="Pfam" id="PF04014">
    <property type="entry name" value="MazE_antitoxin"/>
    <property type="match status" value="1"/>
</dbReference>
<name>A0ABU7XFH8_9HYPH</name>
<evidence type="ECO:0000313" key="3">
    <source>
        <dbReference type="Proteomes" id="UP001350748"/>
    </source>
</evidence>
<dbReference type="InterPro" id="IPR037914">
    <property type="entry name" value="SpoVT-AbrB_sf"/>
</dbReference>
<dbReference type="Proteomes" id="UP001350748">
    <property type="component" value="Unassembled WGS sequence"/>
</dbReference>
<comment type="caution">
    <text evidence="2">The sequence shown here is derived from an EMBL/GenBank/DDBJ whole genome shotgun (WGS) entry which is preliminary data.</text>
</comment>
<organism evidence="2 3">
    <name type="scientific">Methylocystis borbori</name>
    <dbReference type="NCBI Taxonomy" id="3118750"/>
    <lineage>
        <taxon>Bacteria</taxon>
        <taxon>Pseudomonadati</taxon>
        <taxon>Pseudomonadota</taxon>
        <taxon>Alphaproteobacteria</taxon>
        <taxon>Hyphomicrobiales</taxon>
        <taxon>Methylocystaceae</taxon>
        <taxon>Methylocystis</taxon>
    </lineage>
</organism>
<keyword evidence="2" id="KW-0238">DNA-binding</keyword>
<proteinExistence type="predicted"/>
<evidence type="ECO:0000259" key="1">
    <source>
        <dbReference type="SMART" id="SM00966"/>
    </source>
</evidence>
<keyword evidence="3" id="KW-1185">Reference proteome</keyword>
<protein>
    <submittedName>
        <fullName evidence="2">AbrB/MazE/SpoVT family DNA-binding domain-containing protein</fullName>
    </submittedName>
</protein>
<dbReference type="NCBIfam" id="TIGR01439">
    <property type="entry name" value="lp_hng_hel_AbrB"/>
    <property type="match status" value="1"/>
</dbReference>
<evidence type="ECO:0000313" key="2">
    <source>
        <dbReference type="EMBL" id="MEF3365757.1"/>
    </source>
</evidence>
<feature type="domain" description="SpoVT-AbrB" evidence="1">
    <location>
        <begin position="11"/>
        <end position="56"/>
    </location>
</feature>